<dbReference type="InterPro" id="IPR027417">
    <property type="entry name" value="P-loop_NTPase"/>
</dbReference>
<dbReference type="SUPFAM" id="SSF52540">
    <property type="entry name" value="P-loop containing nucleoside triphosphate hydrolases"/>
    <property type="match status" value="1"/>
</dbReference>
<keyword evidence="1" id="KW-0808">Transferase</keyword>
<dbReference type="GO" id="GO:0016301">
    <property type="term" value="F:kinase activity"/>
    <property type="evidence" value="ECO:0007669"/>
    <property type="project" value="UniProtKB-KW"/>
</dbReference>
<sequence length="165" mass="19255">MKKVIFISGTMGSGKTTVSRLCSELLTRSVWLDGDWCWMMHPFQVSDQTKAMVQNNITYLLNQFLAQPDFDYILFSWVMDDPETVRSILKRLHGEFTFNHFTLSPSPAQLRRQLQSDIDRGLRTPECLERSLARLPHYDDIDSEKIETTGREPLSIAREILFRLR</sequence>
<accession>A0A412G3J3</accession>
<proteinExistence type="predicted"/>
<protein>
    <submittedName>
        <fullName evidence="1">Nucleotide kinase</fullName>
    </submittedName>
</protein>
<name>A0A412G3J3_9FIRM</name>
<dbReference type="EMBL" id="QRUP01000006">
    <property type="protein sequence ID" value="RGR75093.1"/>
    <property type="molecule type" value="Genomic_DNA"/>
</dbReference>
<gene>
    <name evidence="1" type="ORF">DWY25_06680</name>
</gene>
<keyword evidence="1" id="KW-0418">Kinase</keyword>
<evidence type="ECO:0000313" key="1">
    <source>
        <dbReference type="EMBL" id="RGR75093.1"/>
    </source>
</evidence>
<keyword evidence="2" id="KW-1185">Reference proteome</keyword>
<dbReference type="Proteomes" id="UP000284178">
    <property type="component" value="Unassembled WGS sequence"/>
</dbReference>
<organism evidence="1 2">
    <name type="scientific">Holdemania filiformis</name>
    <dbReference type="NCBI Taxonomy" id="61171"/>
    <lineage>
        <taxon>Bacteria</taxon>
        <taxon>Bacillati</taxon>
        <taxon>Bacillota</taxon>
        <taxon>Erysipelotrichia</taxon>
        <taxon>Erysipelotrichales</taxon>
        <taxon>Erysipelotrichaceae</taxon>
        <taxon>Holdemania</taxon>
    </lineage>
</organism>
<dbReference type="Pfam" id="PF13238">
    <property type="entry name" value="AAA_18"/>
    <property type="match status" value="1"/>
</dbReference>
<reference evidence="1 2" key="1">
    <citation type="submission" date="2018-08" db="EMBL/GenBank/DDBJ databases">
        <title>A genome reference for cultivated species of the human gut microbiota.</title>
        <authorList>
            <person name="Zou Y."/>
            <person name="Xue W."/>
            <person name="Luo G."/>
        </authorList>
    </citation>
    <scope>NUCLEOTIDE SEQUENCE [LARGE SCALE GENOMIC DNA]</scope>
    <source>
        <strain evidence="1 2">AF24-29</strain>
    </source>
</reference>
<evidence type="ECO:0000313" key="2">
    <source>
        <dbReference type="Proteomes" id="UP000284178"/>
    </source>
</evidence>
<dbReference type="Gene3D" id="3.40.50.300">
    <property type="entry name" value="P-loop containing nucleotide triphosphate hydrolases"/>
    <property type="match status" value="1"/>
</dbReference>
<comment type="caution">
    <text evidence="1">The sequence shown here is derived from an EMBL/GenBank/DDBJ whole genome shotgun (WGS) entry which is preliminary data.</text>
</comment>
<dbReference type="AlphaFoldDB" id="A0A412G3J3"/>